<dbReference type="RefSeq" id="WP_081421576.1">
    <property type="nucleotide sequence ID" value="NZ_CP013118.1"/>
</dbReference>
<dbReference type="Pfam" id="PF05107">
    <property type="entry name" value="Cas_Cas7"/>
    <property type="match status" value="1"/>
</dbReference>
<name>A0A0S2I4F3_9BACT</name>
<evidence type="ECO:0000313" key="2">
    <source>
        <dbReference type="Proteomes" id="UP000064893"/>
    </source>
</evidence>
<dbReference type="OrthoDB" id="834695at2"/>
<gene>
    <name evidence="1" type="ORF">L21SP5_03442</name>
</gene>
<keyword evidence="2" id="KW-1185">Reference proteome</keyword>
<reference evidence="1 2" key="1">
    <citation type="submission" date="2015-11" db="EMBL/GenBank/DDBJ databases">
        <title>Description and complete genome sequence of a novel strain predominating in hypersaline microbial mats and representing a new family of the Bacteriodetes phylum.</title>
        <authorList>
            <person name="Spring S."/>
            <person name="Bunk B."/>
            <person name="Sproer C."/>
            <person name="Klenk H.-P."/>
        </authorList>
    </citation>
    <scope>NUCLEOTIDE SEQUENCE [LARGE SCALE GENOMIC DNA]</scope>
    <source>
        <strain evidence="1 2">L21-Spi-D4</strain>
    </source>
</reference>
<protein>
    <submittedName>
        <fullName evidence="1">CRISPR-associated protein Cas7/Csh2, subtype I-B/HMARI</fullName>
    </submittedName>
</protein>
<dbReference type="GO" id="GO:0043571">
    <property type="term" value="P:maintenance of CRISPR repeat elements"/>
    <property type="evidence" value="ECO:0007669"/>
    <property type="project" value="InterPro"/>
</dbReference>
<dbReference type="EMBL" id="CP013118">
    <property type="protein sequence ID" value="ALO17053.1"/>
    <property type="molecule type" value="Genomic_DNA"/>
</dbReference>
<organism evidence="1 2">
    <name type="scientific">Salinivirga cyanobacteriivorans</name>
    <dbReference type="NCBI Taxonomy" id="1307839"/>
    <lineage>
        <taxon>Bacteria</taxon>
        <taxon>Pseudomonadati</taxon>
        <taxon>Bacteroidota</taxon>
        <taxon>Bacteroidia</taxon>
        <taxon>Bacteroidales</taxon>
        <taxon>Salinivirgaceae</taxon>
        <taxon>Salinivirga</taxon>
    </lineage>
</organism>
<dbReference type="AlphaFoldDB" id="A0A0S2I4F3"/>
<dbReference type="KEGG" id="blq:L21SP5_03442"/>
<dbReference type="STRING" id="1307839.L21SP5_03442"/>
<accession>A0A0S2I4F3</accession>
<dbReference type="InterPro" id="IPR006482">
    <property type="entry name" value="Cas7_Csh2/Csh2"/>
</dbReference>
<proteinExistence type="predicted"/>
<dbReference type="Proteomes" id="UP000064893">
    <property type="component" value="Chromosome"/>
</dbReference>
<sequence>MTTTHNKTKFNNRVFGGIVVKSINSNYNADFSGQPRTLPDGTVYATDKALKYAIRNYWDKVHNEKEKVFYFTQYDTNGNPMTLDSLVEYHFDKFPTKKVIRETGSGRNKKDEEVEVLDKVKLKTKLLGCIDIKCFGATYAGKTNVSIHGAVQINHGVNIWKENNIFSEQIKSPVATDEGDEMTTIGRSTKLQEGHYLHHFSVNPINTDNTLTPDDIAKLKEAMCKGVTFYDSVAKAGTDNELLIWIQLKKDSKIVLPNVSSLITTHNISKETNKIVFDLSEVSALVKKYANNIEQYEVYYQSENVEIKNADIKYDKSEGSGKLNVDTFDLNCIAVKKNQDENEG</sequence>
<evidence type="ECO:0000313" key="1">
    <source>
        <dbReference type="EMBL" id="ALO17053.1"/>
    </source>
</evidence>
<dbReference type="PATRIC" id="fig|1307839.3.peg.3619"/>